<dbReference type="EMBL" id="BPLR01017389">
    <property type="protein sequence ID" value="GIY91204.1"/>
    <property type="molecule type" value="Genomic_DNA"/>
</dbReference>
<evidence type="ECO:0000313" key="1">
    <source>
        <dbReference type="EMBL" id="GIY91204.1"/>
    </source>
</evidence>
<keyword evidence="2" id="KW-1185">Reference proteome</keyword>
<gene>
    <name evidence="1" type="ORF">CEXT_472831</name>
</gene>
<dbReference type="Proteomes" id="UP001054945">
    <property type="component" value="Unassembled WGS sequence"/>
</dbReference>
<sequence length="233" mass="26958">MSPTARGSMTQVGVPRTGARLLWRRPIFLVLFASLHKSTAKIRAPNSKHVPFVFSPANKILRAKGVIVLGAPLHERTFKEIVLRLCLQTTNQKSYLRIRIYLVIDVSLCSNVRMNLASPSSNKQFWKRTFYSLQEVEEDGKKKKSLYQLCSGRQKEFGETVIKRMNVFFFFFLHPLLIFNWRRRYNSELFVDLFAELEYIFPESLSLDAIRIVPGISSFPVRKNRLALGSAHF</sequence>
<protein>
    <submittedName>
        <fullName evidence="1">Uncharacterized protein</fullName>
    </submittedName>
</protein>
<reference evidence="1 2" key="1">
    <citation type="submission" date="2021-06" db="EMBL/GenBank/DDBJ databases">
        <title>Caerostris extrusa draft genome.</title>
        <authorList>
            <person name="Kono N."/>
            <person name="Arakawa K."/>
        </authorList>
    </citation>
    <scope>NUCLEOTIDE SEQUENCE [LARGE SCALE GENOMIC DNA]</scope>
</reference>
<evidence type="ECO:0000313" key="2">
    <source>
        <dbReference type="Proteomes" id="UP001054945"/>
    </source>
</evidence>
<dbReference type="AlphaFoldDB" id="A0AAV4XBP3"/>
<organism evidence="1 2">
    <name type="scientific">Caerostris extrusa</name>
    <name type="common">Bark spider</name>
    <name type="synonym">Caerostris bankana</name>
    <dbReference type="NCBI Taxonomy" id="172846"/>
    <lineage>
        <taxon>Eukaryota</taxon>
        <taxon>Metazoa</taxon>
        <taxon>Ecdysozoa</taxon>
        <taxon>Arthropoda</taxon>
        <taxon>Chelicerata</taxon>
        <taxon>Arachnida</taxon>
        <taxon>Araneae</taxon>
        <taxon>Araneomorphae</taxon>
        <taxon>Entelegynae</taxon>
        <taxon>Araneoidea</taxon>
        <taxon>Araneidae</taxon>
        <taxon>Caerostris</taxon>
    </lineage>
</organism>
<proteinExistence type="predicted"/>
<name>A0AAV4XBP3_CAEEX</name>
<comment type="caution">
    <text evidence="1">The sequence shown here is derived from an EMBL/GenBank/DDBJ whole genome shotgun (WGS) entry which is preliminary data.</text>
</comment>
<accession>A0AAV4XBP3</accession>